<evidence type="ECO:0000313" key="2">
    <source>
        <dbReference type="Proteomes" id="UP000285456"/>
    </source>
</evidence>
<dbReference type="OrthoDB" id="2353223at2"/>
<dbReference type="Pfam" id="PF08963">
    <property type="entry name" value="DUF1878"/>
    <property type="match status" value="1"/>
</dbReference>
<evidence type="ECO:0000313" key="1">
    <source>
        <dbReference type="EMBL" id="RHW34633.1"/>
    </source>
</evidence>
<dbReference type="Proteomes" id="UP000285456">
    <property type="component" value="Unassembled WGS sequence"/>
</dbReference>
<organism evidence="1 2">
    <name type="scientific">Oceanobacillus profundus</name>
    <dbReference type="NCBI Taxonomy" id="372463"/>
    <lineage>
        <taxon>Bacteria</taxon>
        <taxon>Bacillati</taxon>
        <taxon>Bacillota</taxon>
        <taxon>Bacilli</taxon>
        <taxon>Bacillales</taxon>
        <taxon>Bacillaceae</taxon>
        <taxon>Oceanobacillus</taxon>
    </lineage>
</organism>
<dbReference type="SUPFAM" id="SSF109915">
    <property type="entry name" value="Hypothetical protein YhaI"/>
    <property type="match status" value="1"/>
</dbReference>
<gene>
    <name evidence="1" type="ORF">D1B32_04215</name>
</gene>
<protein>
    <submittedName>
        <fullName evidence="1">DUF1878 family protein</fullName>
    </submittedName>
</protein>
<dbReference type="EMBL" id="QWEH01000002">
    <property type="protein sequence ID" value="RHW34633.1"/>
    <property type="molecule type" value="Genomic_DNA"/>
</dbReference>
<comment type="caution">
    <text evidence="1">The sequence shown here is derived from an EMBL/GenBank/DDBJ whole genome shotgun (WGS) entry which is preliminary data.</text>
</comment>
<proteinExistence type="predicted"/>
<keyword evidence="2" id="KW-1185">Reference proteome</keyword>
<dbReference type="AlphaFoldDB" id="A0A417YMV0"/>
<dbReference type="InterPro" id="IPR035945">
    <property type="entry name" value="YhaI-like_sf"/>
</dbReference>
<dbReference type="Gene3D" id="1.10.3750.10">
    <property type="entry name" value="YhaI-like"/>
    <property type="match status" value="1"/>
</dbReference>
<dbReference type="InterPro" id="IPR015058">
    <property type="entry name" value="DUF1878"/>
</dbReference>
<reference evidence="1 2" key="1">
    <citation type="journal article" date="2007" name="Int. J. Syst. Evol. Microbiol.">
        <title>Oceanobacillus profundus sp. nov., isolated from a deep-sea sediment core.</title>
        <authorList>
            <person name="Kim Y.G."/>
            <person name="Choi D.H."/>
            <person name="Hyun S."/>
            <person name="Cho B.C."/>
        </authorList>
    </citation>
    <scope>NUCLEOTIDE SEQUENCE [LARGE SCALE GENOMIC DNA]</scope>
    <source>
        <strain evidence="1 2">DSM 18246</strain>
    </source>
</reference>
<name>A0A417YMV0_9BACI</name>
<accession>A0A417YMV0</accession>
<sequence length="96" mass="11520">MNQYPVIKMIIEHNLTRKEYNEMMEMIQSLNDAYELQKEEGLLDFTSLLIQFAGMLNEKLDPNKTIEALKLDGCYPMLMSEFSKILEEYDRQHRRR</sequence>